<dbReference type="STRING" id="4155.A0A022QIP0"/>
<keyword evidence="11 12" id="KW-0472">Membrane</keyword>
<evidence type="ECO:0000259" key="13">
    <source>
        <dbReference type="Pfam" id="PF12483"/>
    </source>
</evidence>
<feature type="non-terminal residue" evidence="14">
    <location>
        <position position="169"/>
    </location>
</feature>
<keyword evidence="9" id="KW-0862">Zinc</keyword>
<organism evidence="14 15">
    <name type="scientific">Erythranthe guttata</name>
    <name type="common">Yellow monkey flower</name>
    <name type="synonym">Mimulus guttatus</name>
    <dbReference type="NCBI Taxonomy" id="4155"/>
    <lineage>
        <taxon>Eukaryota</taxon>
        <taxon>Viridiplantae</taxon>
        <taxon>Streptophyta</taxon>
        <taxon>Embryophyta</taxon>
        <taxon>Tracheophyta</taxon>
        <taxon>Spermatophyta</taxon>
        <taxon>Magnoliopsida</taxon>
        <taxon>eudicotyledons</taxon>
        <taxon>Gunneridae</taxon>
        <taxon>Pentapetalae</taxon>
        <taxon>asterids</taxon>
        <taxon>lamiids</taxon>
        <taxon>Lamiales</taxon>
        <taxon>Phrymaceae</taxon>
        <taxon>Erythranthe</taxon>
    </lineage>
</organism>
<evidence type="ECO:0000256" key="7">
    <source>
        <dbReference type="ARBA" id="ARBA00022771"/>
    </source>
</evidence>
<sequence length="169" mass="19183">RNFRGEWKKESILPSSVWNEVPWYLDDGTSRVRVAEARSVEDFTFTCLPMACGGEVFEKSIQTPIQEKIQLDTGAKTLGVHKIERVLPIGTCLTVVGEVIKDEAGNFVIQKLYGGHPFYVSYRSVSEIIENFRETSRFCMYASAAFGLIGVVLIAKHAFQYMEFKKMQK</sequence>
<evidence type="ECO:0000256" key="5">
    <source>
        <dbReference type="ARBA" id="ARBA00022692"/>
    </source>
</evidence>
<comment type="subcellular location">
    <subcellularLocation>
        <location evidence="2">Membrane</location>
        <topology evidence="2">Multi-pass membrane protein</topology>
    </subcellularLocation>
</comment>
<dbReference type="eggNOG" id="KOG1571">
    <property type="taxonomic scope" value="Eukaryota"/>
</dbReference>
<evidence type="ECO:0000256" key="4">
    <source>
        <dbReference type="ARBA" id="ARBA00022679"/>
    </source>
</evidence>
<dbReference type="PANTHER" id="PTHR47568:SF2">
    <property type="entry name" value="E3 UBIQUITIN-PROTEIN LIGASE SP1-RELATED"/>
    <property type="match status" value="1"/>
</dbReference>
<comment type="catalytic activity">
    <reaction evidence="1">
        <text>S-ubiquitinyl-[E2 ubiquitin-conjugating enzyme]-L-cysteine + [acceptor protein]-L-lysine = [E2 ubiquitin-conjugating enzyme]-L-cysteine + N(6)-ubiquitinyl-[acceptor protein]-L-lysine.</text>
        <dbReference type="EC" id="2.3.2.27"/>
    </reaction>
</comment>
<proteinExistence type="predicted"/>
<keyword evidence="7" id="KW-0863">Zinc-finger</keyword>
<evidence type="ECO:0000256" key="12">
    <source>
        <dbReference type="SAM" id="Phobius"/>
    </source>
</evidence>
<dbReference type="GO" id="GO:0016020">
    <property type="term" value="C:membrane"/>
    <property type="evidence" value="ECO:0007669"/>
    <property type="project" value="UniProtKB-SubCell"/>
</dbReference>
<evidence type="ECO:0000256" key="11">
    <source>
        <dbReference type="ARBA" id="ARBA00023136"/>
    </source>
</evidence>
<dbReference type="GO" id="GO:0004842">
    <property type="term" value="F:ubiquitin-protein transferase activity"/>
    <property type="evidence" value="ECO:0000318"/>
    <property type="project" value="GO_Central"/>
</dbReference>
<dbReference type="EC" id="2.3.2.27" evidence="3"/>
<keyword evidence="8" id="KW-0833">Ubl conjugation pathway</keyword>
<feature type="transmembrane region" description="Helical" evidence="12">
    <location>
        <begin position="140"/>
        <end position="159"/>
    </location>
</feature>
<dbReference type="GO" id="GO:0016567">
    <property type="term" value="P:protein ubiquitination"/>
    <property type="evidence" value="ECO:0007669"/>
    <property type="project" value="InterPro"/>
</dbReference>
<dbReference type="GO" id="GO:0009941">
    <property type="term" value="C:chloroplast envelope"/>
    <property type="evidence" value="ECO:0000318"/>
    <property type="project" value="GO_Central"/>
</dbReference>
<dbReference type="Pfam" id="PF12483">
    <property type="entry name" value="GIDE"/>
    <property type="match status" value="1"/>
</dbReference>
<evidence type="ECO:0000313" key="14">
    <source>
        <dbReference type="EMBL" id="EYU28542.1"/>
    </source>
</evidence>
<evidence type="ECO:0000256" key="9">
    <source>
        <dbReference type="ARBA" id="ARBA00022833"/>
    </source>
</evidence>
<protein>
    <recommendedName>
        <fullName evidence="3">RING-type E3 ubiquitin transferase</fullName>
        <ecNumber evidence="3">2.3.2.27</ecNumber>
    </recommendedName>
</protein>
<keyword evidence="15" id="KW-1185">Reference proteome</keyword>
<evidence type="ECO:0000256" key="6">
    <source>
        <dbReference type="ARBA" id="ARBA00022723"/>
    </source>
</evidence>
<evidence type="ECO:0000256" key="10">
    <source>
        <dbReference type="ARBA" id="ARBA00022989"/>
    </source>
</evidence>
<reference evidence="14 15" key="1">
    <citation type="journal article" date="2013" name="Proc. Natl. Acad. Sci. U.S.A.">
        <title>Fine-scale variation in meiotic recombination in Mimulus inferred from population shotgun sequencing.</title>
        <authorList>
            <person name="Hellsten U."/>
            <person name="Wright K.M."/>
            <person name="Jenkins J."/>
            <person name="Shu S."/>
            <person name="Yuan Y."/>
            <person name="Wessler S.R."/>
            <person name="Schmutz J."/>
            <person name="Willis J.H."/>
            <person name="Rokhsar D.S."/>
        </authorList>
    </citation>
    <scope>NUCLEOTIDE SEQUENCE [LARGE SCALE GENOMIC DNA]</scope>
    <source>
        <strain evidence="15">cv. DUN x IM62</strain>
    </source>
</reference>
<dbReference type="Proteomes" id="UP000030748">
    <property type="component" value="Unassembled WGS sequence"/>
</dbReference>
<keyword evidence="5 12" id="KW-0812">Transmembrane</keyword>
<name>A0A022QIP0_ERYGU</name>
<evidence type="ECO:0000313" key="15">
    <source>
        <dbReference type="Proteomes" id="UP000030748"/>
    </source>
</evidence>
<dbReference type="InterPro" id="IPR044231">
    <property type="entry name" value="SP1/SPL1"/>
</dbReference>
<gene>
    <name evidence="14" type="ORF">MIMGU_mgv1a0215151mg</name>
</gene>
<dbReference type="AlphaFoldDB" id="A0A022QIP0"/>
<accession>A0A022QIP0</accession>
<dbReference type="PANTHER" id="PTHR47568">
    <property type="match status" value="1"/>
</dbReference>
<feature type="non-terminal residue" evidence="14">
    <location>
        <position position="1"/>
    </location>
</feature>
<evidence type="ECO:0000256" key="2">
    <source>
        <dbReference type="ARBA" id="ARBA00004141"/>
    </source>
</evidence>
<feature type="domain" description="E3 Ubiquitin ligase MUL1-like" evidence="13">
    <location>
        <begin position="5"/>
        <end position="153"/>
    </location>
</feature>
<keyword evidence="10 12" id="KW-1133">Transmembrane helix</keyword>
<evidence type="ECO:0000256" key="3">
    <source>
        <dbReference type="ARBA" id="ARBA00012483"/>
    </source>
</evidence>
<dbReference type="InterPro" id="IPR022170">
    <property type="entry name" value="MUL1-like"/>
</dbReference>
<dbReference type="GO" id="GO:0061630">
    <property type="term" value="F:ubiquitin protein ligase activity"/>
    <property type="evidence" value="ECO:0007669"/>
    <property type="project" value="UniProtKB-EC"/>
</dbReference>
<keyword evidence="6" id="KW-0479">Metal-binding</keyword>
<dbReference type="GO" id="GO:1904215">
    <property type="term" value="P:regulation of protein import into chloroplast stroma"/>
    <property type="evidence" value="ECO:0000318"/>
    <property type="project" value="GO_Central"/>
</dbReference>
<dbReference type="GO" id="GO:0008270">
    <property type="term" value="F:zinc ion binding"/>
    <property type="evidence" value="ECO:0007669"/>
    <property type="project" value="UniProtKB-KW"/>
</dbReference>
<evidence type="ECO:0000256" key="8">
    <source>
        <dbReference type="ARBA" id="ARBA00022786"/>
    </source>
</evidence>
<keyword evidence="4" id="KW-0808">Transferase</keyword>
<evidence type="ECO:0000256" key="1">
    <source>
        <dbReference type="ARBA" id="ARBA00000900"/>
    </source>
</evidence>
<dbReference type="EMBL" id="KI631369">
    <property type="protein sequence ID" value="EYU28542.1"/>
    <property type="molecule type" value="Genomic_DNA"/>
</dbReference>